<evidence type="ECO:0008006" key="3">
    <source>
        <dbReference type="Google" id="ProtNLM"/>
    </source>
</evidence>
<proteinExistence type="predicted"/>
<dbReference type="AlphaFoldDB" id="A0AAV0U495"/>
<evidence type="ECO:0000313" key="2">
    <source>
        <dbReference type="Proteomes" id="UP001162031"/>
    </source>
</evidence>
<dbReference type="InterPro" id="IPR023393">
    <property type="entry name" value="START-like_dom_sf"/>
</dbReference>
<protein>
    <recommendedName>
        <fullName evidence="3">FYVE-type domain-containing protein</fullName>
    </recommendedName>
</protein>
<dbReference type="PANTHER" id="PTHR13510:SF44">
    <property type="entry name" value="RABENOSYN-5"/>
    <property type="match status" value="1"/>
</dbReference>
<dbReference type="InterPro" id="IPR052727">
    <property type="entry name" value="Rab4/Rab5_effector"/>
</dbReference>
<gene>
    <name evidence="1" type="ORF">HBR001_LOCUS5314</name>
</gene>
<comment type="caution">
    <text evidence="1">The sequence shown here is derived from an EMBL/GenBank/DDBJ whole genome shotgun (WGS) entry which is preliminary data.</text>
</comment>
<reference evidence="1" key="1">
    <citation type="submission" date="2022-12" db="EMBL/GenBank/DDBJ databases">
        <authorList>
            <person name="Webb A."/>
        </authorList>
    </citation>
    <scope>NUCLEOTIDE SEQUENCE</scope>
    <source>
        <strain evidence="1">Hp1</strain>
    </source>
</reference>
<sequence>MTTDRVEHKLFPSLELSVAAKADLQALVLSFVNEHLPHFTEYTADQSRRVNSSRWKLLKTRDAVRVYAERPTRHSTPNSVLDADISEPQLPVLLCEGAIPGKLEDVMFGVMSPTLELIRVNSTYVDGVSNAAVLSSIVEPTADEPLQSLVLKWTQIQLPLHSTTWVKNRDFVYMEATGLFVLEDGQRIGYNVLHSIDVAEVPRLPNRVRGRCHVCAFYRQDHDLSVETYATSINDPGGSVLTSLMLQPLSSLLLSCTQLAHCGEMKKLAWIMRLRNEQKGRRGVRRDDDKCVSCAQPVGHSRMGQLSSTRGSCKLCFHAVCRSCRVRKRLTFLQPDFKLDKRKVTFCSGCIKAALETSALQVAREQLLAHAVPDRRSYSFTSSSDE</sequence>
<dbReference type="EMBL" id="CANTFL010001114">
    <property type="protein sequence ID" value="CAI5731806.1"/>
    <property type="molecule type" value="Genomic_DNA"/>
</dbReference>
<name>A0AAV0U495_HYABA</name>
<keyword evidence="2" id="KW-1185">Reference proteome</keyword>
<dbReference type="InterPro" id="IPR013083">
    <property type="entry name" value="Znf_RING/FYVE/PHD"/>
</dbReference>
<dbReference type="Gene3D" id="3.30.530.20">
    <property type="match status" value="1"/>
</dbReference>
<dbReference type="Proteomes" id="UP001162031">
    <property type="component" value="Unassembled WGS sequence"/>
</dbReference>
<organism evidence="1 2">
    <name type="scientific">Hyaloperonospora brassicae</name>
    <name type="common">Brassica downy mildew</name>
    <name type="synonym">Peronospora brassicae</name>
    <dbReference type="NCBI Taxonomy" id="162125"/>
    <lineage>
        <taxon>Eukaryota</taxon>
        <taxon>Sar</taxon>
        <taxon>Stramenopiles</taxon>
        <taxon>Oomycota</taxon>
        <taxon>Peronosporomycetes</taxon>
        <taxon>Peronosporales</taxon>
        <taxon>Peronosporaceae</taxon>
        <taxon>Hyaloperonospora</taxon>
    </lineage>
</organism>
<dbReference type="Gene3D" id="3.30.40.10">
    <property type="entry name" value="Zinc/RING finger domain, C3HC4 (zinc finger)"/>
    <property type="match status" value="1"/>
</dbReference>
<dbReference type="PANTHER" id="PTHR13510">
    <property type="entry name" value="FYVE-FINGER-CONTAINING RAB5 EFFECTOR PROTEIN RABENOSYN-5-RELATED"/>
    <property type="match status" value="1"/>
</dbReference>
<accession>A0AAV0U495</accession>
<dbReference type="SUPFAM" id="SSF55961">
    <property type="entry name" value="Bet v1-like"/>
    <property type="match status" value="1"/>
</dbReference>
<evidence type="ECO:0000313" key="1">
    <source>
        <dbReference type="EMBL" id="CAI5731806.1"/>
    </source>
</evidence>